<dbReference type="AlphaFoldDB" id="A0A0F9C8J9"/>
<dbReference type="EMBL" id="LAZR01037279">
    <property type="protein sequence ID" value="KKL22632.1"/>
    <property type="molecule type" value="Genomic_DNA"/>
</dbReference>
<reference evidence="1" key="1">
    <citation type="journal article" date="2015" name="Nature">
        <title>Complex archaea that bridge the gap between prokaryotes and eukaryotes.</title>
        <authorList>
            <person name="Spang A."/>
            <person name="Saw J.H."/>
            <person name="Jorgensen S.L."/>
            <person name="Zaremba-Niedzwiedzka K."/>
            <person name="Martijn J."/>
            <person name="Lind A.E."/>
            <person name="van Eijk R."/>
            <person name="Schleper C."/>
            <person name="Guy L."/>
            <person name="Ettema T.J."/>
        </authorList>
    </citation>
    <scope>NUCLEOTIDE SEQUENCE</scope>
</reference>
<feature type="non-terminal residue" evidence="1">
    <location>
        <position position="31"/>
    </location>
</feature>
<evidence type="ECO:0000313" key="1">
    <source>
        <dbReference type="EMBL" id="KKL22632.1"/>
    </source>
</evidence>
<accession>A0A0F9C8J9</accession>
<proteinExistence type="predicted"/>
<name>A0A0F9C8J9_9ZZZZ</name>
<gene>
    <name evidence="1" type="ORF">LCGC14_2433550</name>
</gene>
<organism evidence="1">
    <name type="scientific">marine sediment metagenome</name>
    <dbReference type="NCBI Taxonomy" id="412755"/>
    <lineage>
        <taxon>unclassified sequences</taxon>
        <taxon>metagenomes</taxon>
        <taxon>ecological metagenomes</taxon>
    </lineage>
</organism>
<protein>
    <submittedName>
        <fullName evidence="1">Uncharacterized protein</fullName>
    </submittedName>
</protein>
<sequence length="31" mass="3777">MDVNYLRRKMSIKKWIVNFFTWMFCTAFGAA</sequence>
<comment type="caution">
    <text evidence="1">The sequence shown here is derived from an EMBL/GenBank/DDBJ whole genome shotgun (WGS) entry which is preliminary data.</text>
</comment>